<organism evidence="6">
    <name type="scientific">hydrocarbon metagenome</name>
    <dbReference type="NCBI Taxonomy" id="938273"/>
    <lineage>
        <taxon>unclassified sequences</taxon>
        <taxon>metagenomes</taxon>
        <taxon>ecological metagenomes</taxon>
    </lineage>
</organism>
<feature type="domain" description="ABC transporter" evidence="5">
    <location>
        <begin position="2"/>
        <end position="221"/>
    </location>
</feature>
<dbReference type="InterPro" id="IPR015860">
    <property type="entry name" value="ABC_transpr_TagH-like"/>
</dbReference>
<keyword evidence="2" id="KW-0813">Transport</keyword>
<comment type="similarity">
    <text evidence="1">Belongs to the ABC transporter superfamily.</text>
</comment>
<accession>A0A0W8G549</accession>
<keyword evidence="3" id="KW-0547">Nucleotide-binding</keyword>
<protein>
    <submittedName>
        <fullName evidence="6">Capsular polysaccharide abc transporter, atp-binding protein kpst</fullName>
    </submittedName>
</protein>
<dbReference type="InterPro" id="IPR017871">
    <property type="entry name" value="ABC_transporter-like_CS"/>
</dbReference>
<dbReference type="GO" id="GO:0016887">
    <property type="term" value="F:ATP hydrolysis activity"/>
    <property type="evidence" value="ECO:0007669"/>
    <property type="project" value="InterPro"/>
</dbReference>
<gene>
    <name evidence="6" type="ORF">ASZ90_001926</name>
</gene>
<dbReference type="Gene3D" id="3.40.50.300">
    <property type="entry name" value="P-loop containing nucleotide triphosphate hydrolases"/>
    <property type="match status" value="1"/>
</dbReference>
<dbReference type="GO" id="GO:0016020">
    <property type="term" value="C:membrane"/>
    <property type="evidence" value="ECO:0007669"/>
    <property type="project" value="InterPro"/>
</dbReference>
<dbReference type="InterPro" id="IPR050683">
    <property type="entry name" value="Bact_Polysacc_Export_ATP-bd"/>
</dbReference>
<dbReference type="GO" id="GO:0005524">
    <property type="term" value="F:ATP binding"/>
    <property type="evidence" value="ECO:0007669"/>
    <property type="project" value="UniProtKB-KW"/>
</dbReference>
<dbReference type="SMART" id="SM00382">
    <property type="entry name" value="AAA"/>
    <property type="match status" value="1"/>
</dbReference>
<proteinExistence type="inferred from homology"/>
<sequence>MIVLDGIWKTYKARYGTNIVLQDINCIVRKGEKLGILGCNGAGKSTLIRIISGIEPPTKGSVQRTMSVSWPLAFQGGLAGSLSGLDNLKFICRIYEVDYKYALASVEEFSELGKYLREPVKNYSAGMRARLSFAISMTVDFDCYLIDEVSAVGDKRFNLKFKRRLMDKTRDRSIIMVSHFYGVLREYCTQAAVLDSGRLVRYAKIQDAISHYDQILKIQKVTF</sequence>
<dbReference type="EMBL" id="LNQE01000248">
    <property type="protein sequence ID" value="KUG28214.1"/>
    <property type="molecule type" value="Genomic_DNA"/>
</dbReference>
<dbReference type="PROSITE" id="PS50893">
    <property type="entry name" value="ABC_TRANSPORTER_2"/>
    <property type="match status" value="1"/>
</dbReference>
<dbReference type="InterPro" id="IPR003439">
    <property type="entry name" value="ABC_transporter-like_ATP-bd"/>
</dbReference>
<dbReference type="PANTHER" id="PTHR46743:SF2">
    <property type="entry name" value="TEICHOIC ACIDS EXPORT ATP-BINDING PROTEIN TAGH"/>
    <property type="match status" value="1"/>
</dbReference>
<keyword evidence="4 6" id="KW-0067">ATP-binding</keyword>
<evidence type="ECO:0000313" key="6">
    <source>
        <dbReference type="EMBL" id="KUG28214.1"/>
    </source>
</evidence>
<reference evidence="6" key="1">
    <citation type="journal article" date="2015" name="Proc. Natl. Acad. Sci. U.S.A.">
        <title>Networks of energetic and metabolic interactions define dynamics in microbial communities.</title>
        <authorList>
            <person name="Embree M."/>
            <person name="Liu J.K."/>
            <person name="Al-Bassam M.M."/>
            <person name="Zengler K."/>
        </authorList>
    </citation>
    <scope>NUCLEOTIDE SEQUENCE</scope>
</reference>
<dbReference type="InterPro" id="IPR027417">
    <property type="entry name" value="P-loop_NTPase"/>
</dbReference>
<dbReference type="PANTHER" id="PTHR46743">
    <property type="entry name" value="TEICHOIC ACIDS EXPORT ATP-BINDING PROTEIN TAGH"/>
    <property type="match status" value="1"/>
</dbReference>
<dbReference type="PROSITE" id="PS00211">
    <property type="entry name" value="ABC_TRANSPORTER_1"/>
    <property type="match status" value="1"/>
</dbReference>
<dbReference type="CDD" id="cd03220">
    <property type="entry name" value="ABC_KpsT_Wzt"/>
    <property type="match status" value="1"/>
</dbReference>
<comment type="caution">
    <text evidence="6">The sequence shown here is derived from an EMBL/GenBank/DDBJ whole genome shotgun (WGS) entry which is preliminary data.</text>
</comment>
<dbReference type="SUPFAM" id="SSF52540">
    <property type="entry name" value="P-loop containing nucleoside triphosphate hydrolases"/>
    <property type="match status" value="1"/>
</dbReference>
<dbReference type="Pfam" id="PF00005">
    <property type="entry name" value="ABC_tran"/>
    <property type="match status" value="1"/>
</dbReference>
<evidence type="ECO:0000256" key="3">
    <source>
        <dbReference type="ARBA" id="ARBA00022741"/>
    </source>
</evidence>
<dbReference type="AlphaFoldDB" id="A0A0W8G549"/>
<evidence type="ECO:0000256" key="1">
    <source>
        <dbReference type="ARBA" id="ARBA00005417"/>
    </source>
</evidence>
<name>A0A0W8G549_9ZZZZ</name>
<evidence type="ECO:0000259" key="5">
    <source>
        <dbReference type="PROSITE" id="PS50893"/>
    </source>
</evidence>
<evidence type="ECO:0000256" key="2">
    <source>
        <dbReference type="ARBA" id="ARBA00022448"/>
    </source>
</evidence>
<evidence type="ECO:0000256" key="4">
    <source>
        <dbReference type="ARBA" id="ARBA00022840"/>
    </source>
</evidence>
<dbReference type="InterPro" id="IPR003593">
    <property type="entry name" value="AAA+_ATPase"/>
</dbReference>
<dbReference type="GO" id="GO:0140359">
    <property type="term" value="F:ABC-type transporter activity"/>
    <property type="evidence" value="ECO:0007669"/>
    <property type="project" value="InterPro"/>
</dbReference>